<protein>
    <recommendedName>
        <fullName evidence="1">DNA (cytosine-5-)-methyltransferase</fullName>
        <ecNumber evidence="1">2.1.1.37</ecNumber>
    </recommendedName>
</protein>
<dbReference type="AlphaFoldDB" id="A0A0X3V7J4"/>
<accession>A0A0X3V7J4</accession>
<dbReference type="RefSeq" id="WP_067685594.1">
    <property type="nucleotide sequence ID" value="NZ_LLZH01000024.1"/>
</dbReference>
<dbReference type="OrthoDB" id="9813719at2"/>
<dbReference type="PROSITE" id="PS00095">
    <property type="entry name" value="C5_MTASE_2"/>
    <property type="match status" value="1"/>
</dbReference>
<evidence type="ECO:0000256" key="1">
    <source>
        <dbReference type="ARBA" id="ARBA00011975"/>
    </source>
</evidence>
<gene>
    <name evidence="4" type="ORF">ADL15_05945</name>
</gene>
<dbReference type="SUPFAM" id="SSF53335">
    <property type="entry name" value="S-adenosyl-L-methionine-dependent methyltransferases"/>
    <property type="match status" value="1"/>
</dbReference>
<evidence type="ECO:0000256" key="3">
    <source>
        <dbReference type="SAM" id="MobiDB-lite"/>
    </source>
</evidence>
<evidence type="ECO:0000256" key="2">
    <source>
        <dbReference type="ARBA" id="ARBA00022691"/>
    </source>
</evidence>
<feature type="region of interest" description="Disordered" evidence="3">
    <location>
        <begin position="415"/>
        <end position="452"/>
    </location>
</feature>
<reference evidence="4 5" key="1">
    <citation type="submission" date="2015-10" db="EMBL/GenBank/DDBJ databases">
        <authorList>
            <person name="Gilbert D.G."/>
        </authorList>
    </citation>
    <scope>NUCLEOTIDE SEQUENCE [LARGE SCALE GENOMIC DNA]</scope>
    <source>
        <strain evidence="4 5">NRRL B-16712</strain>
    </source>
</reference>
<evidence type="ECO:0000313" key="5">
    <source>
        <dbReference type="Proteomes" id="UP000053244"/>
    </source>
</evidence>
<evidence type="ECO:0000313" key="4">
    <source>
        <dbReference type="EMBL" id="KUL40765.1"/>
    </source>
</evidence>
<dbReference type="PANTHER" id="PTHR46098:SF1">
    <property type="entry name" value="TRNA (CYTOSINE(38)-C(5))-METHYLTRANSFERASE"/>
    <property type="match status" value="1"/>
</dbReference>
<dbReference type="EMBL" id="LLZH01000024">
    <property type="protein sequence ID" value="KUL40765.1"/>
    <property type="molecule type" value="Genomic_DNA"/>
</dbReference>
<proteinExistence type="predicted"/>
<dbReference type="InterPro" id="IPR031303">
    <property type="entry name" value="C5_meth_CS"/>
</dbReference>
<feature type="compositionally biased region" description="Polar residues" evidence="3">
    <location>
        <begin position="427"/>
        <end position="441"/>
    </location>
</feature>
<dbReference type="PANTHER" id="PTHR46098">
    <property type="entry name" value="TRNA (CYTOSINE(38)-C(5))-METHYLTRANSFERASE"/>
    <property type="match status" value="1"/>
</dbReference>
<keyword evidence="2" id="KW-0949">S-adenosyl-L-methionine</keyword>
<dbReference type="Gene3D" id="3.40.50.150">
    <property type="entry name" value="Vaccinia Virus protein VP39"/>
    <property type="match status" value="1"/>
</dbReference>
<dbReference type="EC" id="2.1.1.37" evidence="1"/>
<dbReference type="Proteomes" id="UP000053244">
    <property type="component" value="Unassembled WGS sequence"/>
</dbReference>
<comment type="caution">
    <text evidence="4">The sequence shown here is derived from an EMBL/GenBank/DDBJ whole genome shotgun (WGS) entry which is preliminary data.</text>
</comment>
<keyword evidence="5" id="KW-1185">Reference proteome</keyword>
<sequence>MSWTSGPLRVFDEFSGCGGTSYGWSLVPGVEIYAGANHMRDAMESFALGFPNAHLFQEDVTKLPVDRMPYAEIFVASPACPAWTTASGVRREFDRANAEQPALFDLNQPLTPKQQQRREDYRRSRLLMREVPRYLRAMAERGTPVLAGMVENVVQVRQWHEWDAWLGELHKLGYETRLIAFNSMHAQPVRARRAPQSRNRAYVGYWHTSLGRRPDWDKWLRPAAWCPSCEQQVTAIQVWRKPGRDMGSYGTQYVYQCPRICCRGREVFPDVLPALAAIDLDIQGVRIGDRGAHGLKPLEAATLDRIRAGSLRYWAPLMVPVEGRDGKTAIPAGWPLRTQTCRNETGYALPPFLAPAGGTWRDAPSSGLQPMPARTTRECDGVATLPFITPLRGGGDQGNARPVTDPLSTVTASGNHHGLAALPPLITRQNTGHPRSRSTPATEPARTVTASGQQSVVFPPHEQMLLVPYYGTARTARPATEPIGALPTRDRYGLALSELDEAATAIDLDDVLFRMLEPHELAAAMAFHPGHRTAARSKRAQVRLYGNAVTPPVAELIGSALVECITGVDLDRHISPATAAGTAG</sequence>
<dbReference type="InterPro" id="IPR050750">
    <property type="entry name" value="C5-MTase"/>
</dbReference>
<organism evidence="4 5">
    <name type="scientific">Actinoplanes awajinensis subsp. mycoplanecinus</name>
    <dbReference type="NCBI Taxonomy" id="135947"/>
    <lineage>
        <taxon>Bacteria</taxon>
        <taxon>Bacillati</taxon>
        <taxon>Actinomycetota</taxon>
        <taxon>Actinomycetes</taxon>
        <taxon>Micromonosporales</taxon>
        <taxon>Micromonosporaceae</taxon>
        <taxon>Actinoplanes</taxon>
    </lineage>
</organism>
<dbReference type="GO" id="GO:0003886">
    <property type="term" value="F:DNA (cytosine-5-)-methyltransferase activity"/>
    <property type="evidence" value="ECO:0007669"/>
    <property type="project" value="UniProtKB-EC"/>
</dbReference>
<name>A0A0X3V7J4_9ACTN</name>
<dbReference type="InterPro" id="IPR029063">
    <property type="entry name" value="SAM-dependent_MTases_sf"/>
</dbReference>